<protein>
    <submittedName>
        <fullName evidence="1">Uncharacterized protein</fullName>
    </submittedName>
</protein>
<dbReference type="EMBL" id="CABDUW010009073">
    <property type="protein sequence ID" value="VTJ91524.1"/>
    <property type="molecule type" value="Genomic_DNA"/>
</dbReference>
<gene>
    <name evidence="1" type="ORF">MONAX_5E030784</name>
</gene>
<dbReference type="PANTHER" id="PTHR33960:SF1">
    <property type="entry name" value="SIMILAR TO KIAA0825 PROTEIN"/>
    <property type="match status" value="1"/>
</dbReference>
<comment type="caution">
    <text evidence="1">The sequence shown here is derived from an EMBL/GenBank/DDBJ whole genome shotgun (WGS) entry which is preliminary data.</text>
</comment>
<evidence type="ECO:0000313" key="2">
    <source>
        <dbReference type="Proteomes" id="UP000335636"/>
    </source>
</evidence>
<dbReference type="PANTHER" id="PTHR33960">
    <property type="entry name" value="SIMILAR TO KIAA0825 PROTEIN"/>
    <property type="match status" value="1"/>
</dbReference>
<dbReference type="Proteomes" id="UP000335636">
    <property type="component" value="Unassembled WGS sequence"/>
</dbReference>
<name>A0A5E4DB73_MARMO</name>
<feature type="non-terminal residue" evidence="1">
    <location>
        <position position="1"/>
    </location>
</feature>
<reference evidence="1" key="1">
    <citation type="submission" date="2019-04" db="EMBL/GenBank/DDBJ databases">
        <authorList>
            <person name="Alioto T."/>
            <person name="Alioto T."/>
        </authorList>
    </citation>
    <scope>NUCLEOTIDE SEQUENCE [LARGE SCALE GENOMIC DNA]</scope>
</reference>
<accession>A0A5E4DB73</accession>
<dbReference type="AlphaFoldDB" id="A0A5E4DB73"/>
<evidence type="ECO:0000313" key="1">
    <source>
        <dbReference type="EMBL" id="VTJ91524.1"/>
    </source>
</evidence>
<sequence length="76" mass="8786">VTLLDFGWRNAFKEVSLPMAHCITTAVENFSTKILQQEQNEKSSAVSYDMNLVTVQQIWQDSHMFPEEEQPKKIAK</sequence>
<organism evidence="1 2">
    <name type="scientific">Marmota monax</name>
    <name type="common">Woodchuck</name>
    <dbReference type="NCBI Taxonomy" id="9995"/>
    <lineage>
        <taxon>Eukaryota</taxon>
        <taxon>Metazoa</taxon>
        <taxon>Chordata</taxon>
        <taxon>Craniata</taxon>
        <taxon>Vertebrata</taxon>
        <taxon>Euteleostomi</taxon>
        <taxon>Mammalia</taxon>
        <taxon>Eutheria</taxon>
        <taxon>Euarchontoglires</taxon>
        <taxon>Glires</taxon>
        <taxon>Rodentia</taxon>
        <taxon>Sciuromorpha</taxon>
        <taxon>Sciuridae</taxon>
        <taxon>Xerinae</taxon>
        <taxon>Marmotini</taxon>
        <taxon>Marmota</taxon>
    </lineage>
</organism>
<keyword evidence="2" id="KW-1185">Reference proteome</keyword>
<feature type="non-terminal residue" evidence="1">
    <location>
        <position position="76"/>
    </location>
</feature>
<dbReference type="InterPro" id="IPR027993">
    <property type="entry name" value="DUF4495"/>
</dbReference>
<proteinExistence type="predicted"/>